<dbReference type="Pfam" id="PF00176">
    <property type="entry name" value="SNF2-rel_dom"/>
    <property type="match status" value="1"/>
</dbReference>
<feature type="compositionally biased region" description="Low complexity" evidence="3">
    <location>
        <begin position="766"/>
        <end position="777"/>
    </location>
</feature>
<dbReference type="InterPro" id="IPR038718">
    <property type="entry name" value="SNF2-like_sf"/>
</dbReference>
<protein>
    <submittedName>
        <fullName evidence="7">Non-specific serine/threonine protein kinase</fullName>
        <ecNumber evidence="7">2.7.11.1</ecNumber>
    </submittedName>
</protein>
<dbReference type="InterPro" id="IPR014001">
    <property type="entry name" value="Helicase_ATP-bd"/>
</dbReference>
<dbReference type="PANTHER" id="PTHR10799">
    <property type="entry name" value="SNF2/RAD54 HELICASE FAMILY"/>
    <property type="match status" value="1"/>
</dbReference>
<name>A0A1A8XIW1_9PROT</name>
<dbReference type="SMART" id="SM00487">
    <property type="entry name" value="DEXDc"/>
    <property type="match status" value="1"/>
</dbReference>
<dbReference type="RefSeq" id="WP_186406335.1">
    <property type="nucleotide sequence ID" value="NZ_FLQX01000094.1"/>
</dbReference>
<evidence type="ECO:0000259" key="4">
    <source>
        <dbReference type="PROSITE" id="PS50966"/>
    </source>
</evidence>
<dbReference type="Proteomes" id="UP000199169">
    <property type="component" value="Unassembled WGS sequence"/>
</dbReference>
<evidence type="ECO:0000256" key="1">
    <source>
        <dbReference type="ARBA" id="ARBA00022801"/>
    </source>
</evidence>
<dbReference type="GO" id="GO:0016787">
    <property type="term" value="F:hydrolase activity"/>
    <property type="evidence" value="ECO:0007669"/>
    <property type="project" value="UniProtKB-KW"/>
</dbReference>
<keyword evidence="2" id="KW-0479">Metal-binding</keyword>
<dbReference type="GO" id="GO:0005524">
    <property type="term" value="F:ATP binding"/>
    <property type="evidence" value="ECO:0007669"/>
    <property type="project" value="InterPro"/>
</dbReference>
<sequence>MNKTPGKTATSGRKAATRNTAEPRLSRLRKPEDLPVDDWQRALRQQFGREQPFLFENLGDHPVFSDFAVFNPDSGRRYRVAIRGAHPGDNLCSCPDFATNDLGTCKHIEFTLAQLGARPGGKAALAAGFQASFSELFLDYAGQRRVRLRLGSDFPAALQPAASRLFTAARGWQLAPERFADLPAFVDQLRAASHDLRCHDDALAFVAEVRDGEARRLTLAAAYPLGADSPQLKTLLKTELYPYQRAGALFAAAAGRALIGDEMGLGKTIQALAAMEMFARHFAAERVLIVCPTSLKHQWEREIARFTDRRATVIGGLRTARQARYAQEDFCKITNYETLHRDRDLIEAWAPDVVIVDEAQRIKNWNTIAARALKRIDSPYALVLTGTPLENRLEELISIVQFVDQHRLGPTWRLLDEHQQRDERGRVVGYRNLQQIGQTLAPIMLRRRKAEVLEQLPERVDNTLFMPMTPQQADYHEENRQVVARIVQRWRHTGFLSDRDQLRLHCGLQNMRMSCNSTFLIDHESDHGHKADELITVLDDLFTDPQTKVVVFSQWVRTHELIIRRLAERGWEHVLFHGGVPGGKRGALVDRFNNDPACRVFLSTDAGGVGLNLQHAAAVVVNMDLPWNPAVLEQRIGRVHRLGQTRGVQVINFVARGTIEEGMLSVLAFKQSLFAGVLDGGESDVVLQGTRLSKFMETVEQVSGAVDDQSAIEVDSPDIQPLDALPEAGTDAEPGELEKPGPVARSNDESSHPDADRRRPADEQRAAAGAPAPATADPWAPLLAASAQLLGDLAAASQGERESPFVHTDPASGQRYLKLPMPDPQTVQRLAEGLLSLFGGRH</sequence>
<gene>
    <name evidence="7" type="ORF">ACCAA_20142</name>
</gene>
<keyword evidence="7" id="KW-0808">Transferase</keyword>
<proteinExistence type="predicted"/>
<reference evidence="7 8" key="1">
    <citation type="submission" date="2016-06" db="EMBL/GenBank/DDBJ databases">
        <authorList>
            <person name="Kjaerup R.B."/>
            <person name="Dalgaard T.S."/>
            <person name="Juul-Madsen H.R."/>
        </authorList>
    </citation>
    <scope>NUCLEOTIDE SEQUENCE [LARGE SCALE GENOMIC DNA]</scope>
    <source>
        <strain evidence="7">3</strain>
    </source>
</reference>
<dbReference type="InterPro" id="IPR007527">
    <property type="entry name" value="Znf_SWIM"/>
</dbReference>
<keyword evidence="7" id="KW-0723">Serine/threonine-protein kinase</keyword>
<dbReference type="InterPro" id="IPR001650">
    <property type="entry name" value="Helicase_C-like"/>
</dbReference>
<feature type="region of interest" description="Disordered" evidence="3">
    <location>
        <begin position="1"/>
        <end position="33"/>
    </location>
</feature>
<evidence type="ECO:0000259" key="6">
    <source>
        <dbReference type="PROSITE" id="PS51194"/>
    </source>
</evidence>
<organism evidence="7 8">
    <name type="scientific">Candidatus Accumulibacter aalborgensis</name>
    <dbReference type="NCBI Taxonomy" id="1860102"/>
    <lineage>
        <taxon>Bacteria</taxon>
        <taxon>Pseudomonadati</taxon>
        <taxon>Pseudomonadota</taxon>
        <taxon>Betaproteobacteria</taxon>
        <taxon>Candidatus Accumulibacter</taxon>
    </lineage>
</organism>
<feature type="domain" description="SWIM-type" evidence="4">
    <location>
        <begin position="78"/>
        <end position="116"/>
    </location>
</feature>
<keyword evidence="2" id="KW-0862">Zinc</keyword>
<dbReference type="Pfam" id="PF00271">
    <property type="entry name" value="Helicase_C"/>
    <property type="match status" value="1"/>
</dbReference>
<accession>A0A1A8XIW1</accession>
<dbReference type="InterPro" id="IPR027417">
    <property type="entry name" value="P-loop_NTPase"/>
</dbReference>
<evidence type="ECO:0000313" key="7">
    <source>
        <dbReference type="EMBL" id="SBT05080.1"/>
    </source>
</evidence>
<evidence type="ECO:0000313" key="8">
    <source>
        <dbReference type="Proteomes" id="UP000199169"/>
    </source>
</evidence>
<dbReference type="CDD" id="cd17919">
    <property type="entry name" value="DEXHc_Snf"/>
    <property type="match status" value="1"/>
</dbReference>
<dbReference type="SMART" id="SM00490">
    <property type="entry name" value="HELICc"/>
    <property type="match status" value="1"/>
</dbReference>
<dbReference type="EC" id="2.7.11.1" evidence="7"/>
<dbReference type="GO" id="GO:0008270">
    <property type="term" value="F:zinc ion binding"/>
    <property type="evidence" value="ECO:0007669"/>
    <property type="project" value="UniProtKB-KW"/>
</dbReference>
<feature type="compositionally biased region" description="Polar residues" evidence="3">
    <location>
        <begin position="1"/>
        <end position="11"/>
    </location>
</feature>
<dbReference type="SUPFAM" id="SSF52540">
    <property type="entry name" value="P-loop containing nucleoside triphosphate hydrolases"/>
    <property type="match status" value="2"/>
</dbReference>
<dbReference type="AlphaFoldDB" id="A0A1A8XIW1"/>
<keyword evidence="2" id="KW-0863">Zinc-finger</keyword>
<dbReference type="PROSITE" id="PS51192">
    <property type="entry name" value="HELICASE_ATP_BIND_1"/>
    <property type="match status" value="1"/>
</dbReference>
<feature type="region of interest" description="Disordered" evidence="3">
    <location>
        <begin position="706"/>
        <end position="777"/>
    </location>
</feature>
<evidence type="ECO:0000259" key="5">
    <source>
        <dbReference type="PROSITE" id="PS51192"/>
    </source>
</evidence>
<dbReference type="PROSITE" id="PS50966">
    <property type="entry name" value="ZF_SWIM"/>
    <property type="match status" value="1"/>
</dbReference>
<dbReference type="STRING" id="1860102.ACCAA_20142"/>
<dbReference type="EMBL" id="FLQX01000094">
    <property type="protein sequence ID" value="SBT05080.1"/>
    <property type="molecule type" value="Genomic_DNA"/>
</dbReference>
<feature type="domain" description="Helicase C-terminal" evidence="6">
    <location>
        <begin position="537"/>
        <end position="693"/>
    </location>
</feature>
<keyword evidence="8" id="KW-1185">Reference proteome</keyword>
<dbReference type="GO" id="GO:0004386">
    <property type="term" value="F:helicase activity"/>
    <property type="evidence" value="ECO:0007669"/>
    <property type="project" value="UniProtKB-KW"/>
</dbReference>
<dbReference type="PROSITE" id="PS51194">
    <property type="entry name" value="HELICASE_CTER"/>
    <property type="match status" value="1"/>
</dbReference>
<feature type="compositionally biased region" description="Basic and acidic residues" evidence="3">
    <location>
        <begin position="746"/>
        <end position="765"/>
    </location>
</feature>
<evidence type="ECO:0000256" key="2">
    <source>
        <dbReference type="PROSITE-ProRule" id="PRU00325"/>
    </source>
</evidence>
<dbReference type="Gene3D" id="3.40.50.300">
    <property type="entry name" value="P-loop containing nucleotide triphosphate hydrolases"/>
    <property type="match status" value="1"/>
</dbReference>
<feature type="domain" description="Helicase ATP-binding" evidence="5">
    <location>
        <begin position="248"/>
        <end position="406"/>
    </location>
</feature>
<dbReference type="InterPro" id="IPR049730">
    <property type="entry name" value="SNF2/RAD54-like_C"/>
</dbReference>
<dbReference type="CDD" id="cd18793">
    <property type="entry name" value="SF2_C_SNF"/>
    <property type="match status" value="1"/>
</dbReference>
<dbReference type="InterPro" id="IPR000330">
    <property type="entry name" value="SNF2_N"/>
</dbReference>
<dbReference type="Gene3D" id="3.40.50.10810">
    <property type="entry name" value="Tandem AAA-ATPase domain"/>
    <property type="match status" value="1"/>
</dbReference>
<keyword evidence="1" id="KW-0378">Hydrolase</keyword>
<keyword evidence="7" id="KW-0418">Kinase</keyword>
<dbReference type="GO" id="GO:0004674">
    <property type="term" value="F:protein serine/threonine kinase activity"/>
    <property type="evidence" value="ECO:0007669"/>
    <property type="project" value="UniProtKB-KW"/>
</dbReference>
<evidence type="ECO:0000256" key="3">
    <source>
        <dbReference type="SAM" id="MobiDB-lite"/>
    </source>
</evidence>